<dbReference type="OrthoDB" id="9764016at2"/>
<dbReference type="Gene3D" id="2.60.120.650">
    <property type="entry name" value="Cupin"/>
    <property type="match status" value="1"/>
</dbReference>
<dbReference type="InterPro" id="IPR039994">
    <property type="entry name" value="NO66-like"/>
</dbReference>
<evidence type="ECO:0000313" key="5">
    <source>
        <dbReference type="EMBL" id="KRV46611.1"/>
    </source>
</evidence>
<evidence type="ECO:0000313" key="6">
    <source>
        <dbReference type="Proteomes" id="UP000050867"/>
    </source>
</evidence>
<dbReference type="Proteomes" id="UP000050867">
    <property type="component" value="Unassembled WGS sequence"/>
</dbReference>
<accession>A0A0T6LKI4</accession>
<dbReference type="SMART" id="SM00558">
    <property type="entry name" value="JmjC"/>
    <property type="match status" value="1"/>
</dbReference>
<reference evidence="5 6" key="1">
    <citation type="submission" date="2015-10" db="EMBL/GenBank/DDBJ databases">
        <title>Draft genome sequence of pyrrolomycin-producing Streptomyces vitaminophilus.</title>
        <authorList>
            <person name="Graham D.E."/>
            <person name="Mahan K.M."/>
            <person name="Klingeman D.M."/>
            <person name="Hettich R.L."/>
            <person name="Parry R.J."/>
        </authorList>
    </citation>
    <scope>NUCLEOTIDE SEQUENCE [LARGE SCALE GENOMIC DNA]</scope>
    <source>
        <strain evidence="5 6">ATCC 31673</strain>
    </source>
</reference>
<sequence>MTTLSIARRLGGENFLAQALGRDYRHLPGALPDAAALLTFADLNDLLAVHRLEPPRLRLSTNGEPLPQHRYATTEITRRRTIWHRLQPAELHARLADGASLVLDAVDELHPPVRDLAEELERWLRTHVQVNAYASWTPVEGFGTHWDDHDVIVVQLHGAKRWRLFGPTRCAPLAVDTETPQPPPEEPVADLVLRPGDLLYLPRGWWHAVTADQHTNSLHLTCGMRTHTGADLLTWLCETLRSRDVIRADLPVHGPADQHRAHLDLLRKEVTAALDDPNLVARYLDARDAADPGRLRPSLPYLTGRPPANPDLAVRLTTARSVLHTVEDGVVFSAAGCEWEFTAPVGPLLTVLRRGGEHTLATLAAASGLILDQVAAVVGELVGGQVATAIGPR</sequence>
<dbReference type="SUPFAM" id="SSF51197">
    <property type="entry name" value="Clavaminate synthase-like"/>
    <property type="match status" value="1"/>
</dbReference>
<dbReference type="STRING" id="76728.AQ490_12115"/>
<evidence type="ECO:0000256" key="3">
    <source>
        <dbReference type="ARBA" id="ARBA00023004"/>
    </source>
</evidence>
<dbReference type="PANTHER" id="PTHR13096:SF8">
    <property type="entry name" value="RIBOSOMAL OXYGENASE 1"/>
    <property type="match status" value="1"/>
</dbReference>
<protein>
    <submittedName>
        <fullName evidence="5">Cupin</fullName>
    </submittedName>
</protein>
<evidence type="ECO:0000256" key="1">
    <source>
        <dbReference type="ARBA" id="ARBA00001954"/>
    </source>
</evidence>
<comment type="caution">
    <text evidence="5">The sequence shown here is derived from an EMBL/GenBank/DDBJ whole genome shotgun (WGS) entry which is preliminary data.</text>
</comment>
<dbReference type="RefSeq" id="WP_018385175.1">
    <property type="nucleotide sequence ID" value="NZ_LLZU01000039.1"/>
</dbReference>
<feature type="domain" description="JmjC" evidence="4">
    <location>
        <begin position="84"/>
        <end position="241"/>
    </location>
</feature>
<proteinExistence type="predicted"/>
<evidence type="ECO:0000256" key="2">
    <source>
        <dbReference type="ARBA" id="ARBA00022723"/>
    </source>
</evidence>
<keyword evidence="3" id="KW-0408">Iron</keyword>
<dbReference type="EMBL" id="LLZU01000039">
    <property type="protein sequence ID" value="KRV46611.1"/>
    <property type="molecule type" value="Genomic_DNA"/>
</dbReference>
<dbReference type="Pfam" id="PF08007">
    <property type="entry name" value="JmjC_2"/>
    <property type="match status" value="1"/>
</dbReference>
<organism evidence="5 6">
    <name type="scientific">Wenjunlia vitaminophila</name>
    <name type="common">Streptomyces vitaminophilus</name>
    <dbReference type="NCBI Taxonomy" id="76728"/>
    <lineage>
        <taxon>Bacteria</taxon>
        <taxon>Bacillati</taxon>
        <taxon>Actinomycetota</taxon>
        <taxon>Actinomycetes</taxon>
        <taxon>Kitasatosporales</taxon>
        <taxon>Streptomycetaceae</taxon>
        <taxon>Wenjunlia</taxon>
    </lineage>
</organism>
<dbReference type="AlphaFoldDB" id="A0A0T6LKI4"/>
<gene>
    <name evidence="5" type="ORF">AQ490_12115</name>
</gene>
<dbReference type="eggNOG" id="COG2850">
    <property type="taxonomic scope" value="Bacteria"/>
</dbReference>
<comment type="cofactor">
    <cofactor evidence="1">
        <name>Fe(2+)</name>
        <dbReference type="ChEBI" id="CHEBI:29033"/>
    </cofactor>
</comment>
<keyword evidence="6" id="KW-1185">Reference proteome</keyword>
<dbReference type="GO" id="GO:0046872">
    <property type="term" value="F:metal ion binding"/>
    <property type="evidence" value="ECO:0007669"/>
    <property type="project" value="UniProtKB-KW"/>
</dbReference>
<dbReference type="PROSITE" id="PS51184">
    <property type="entry name" value="JMJC"/>
    <property type="match status" value="1"/>
</dbReference>
<keyword evidence="2" id="KW-0479">Metal-binding</keyword>
<evidence type="ECO:0000259" key="4">
    <source>
        <dbReference type="PROSITE" id="PS51184"/>
    </source>
</evidence>
<dbReference type="InterPro" id="IPR003347">
    <property type="entry name" value="JmjC_dom"/>
</dbReference>
<dbReference type="PANTHER" id="PTHR13096">
    <property type="entry name" value="MINA53 MYC INDUCED NUCLEAR ANTIGEN"/>
    <property type="match status" value="1"/>
</dbReference>
<name>A0A0T6LKI4_WENVI</name>